<evidence type="ECO:0000313" key="1">
    <source>
        <dbReference type="EMBL" id="KAA0258107.1"/>
    </source>
</evidence>
<keyword evidence="2" id="KW-1185">Reference proteome</keyword>
<accession>A0A5A8F7I9</accession>
<dbReference type="RefSeq" id="WP_149266428.1">
    <property type="nucleotide sequence ID" value="NZ_VFJB01000005.1"/>
</dbReference>
<comment type="caution">
    <text evidence="1">The sequence shown here is derived from an EMBL/GenBank/DDBJ whole genome shotgun (WGS) entry which is preliminary data.</text>
</comment>
<sequence length="270" mass="32438">MRYISNFDGQIDKESFNWLYKRSVNSIYPPIIARVDNRFYQLNNFDYDGDDVFLENFESYESVVNFSTSLYSNINLVELANILEVAENFKCNIDKVKVFQERGVKGKKNFEALKNILNMPDKFKSYIVDKNITLKYISLFLRLKQNLKDIVLDYIEKETPSVGDFRKLLNFLYDYSRLINIDFYDKEYFERIKREKNKQLFDVLVAFDELQKQFGKNVKIISKSNFETCDFELNVRFSNTDELFMEIEKIKENKDKIEEFFEELKDYDLC</sequence>
<dbReference type="OrthoDB" id="9799982at2"/>
<protein>
    <submittedName>
        <fullName evidence="1">Uncharacterized protein</fullName>
    </submittedName>
</protein>
<gene>
    <name evidence="1" type="ORF">FHQ18_06835</name>
</gene>
<reference evidence="1 2" key="1">
    <citation type="submission" date="2019-06" db="EMBL/GenBank/DDBJ databases">
        <title>Genomic insights into carbon and energy metabolism of Deferribacter autotrophicus revealed new metabolic traits in the phylum Deferribacteres.</title>
        <authorList>
            <person name="Slobodkin A.I."/>
            <person name="Slobodkina G.B."/>
            <person name="Allioux M."/>
            <person name="Alain K."/>
            <person name="Jebbar M."/>
            <person name="Shadrin V."/>
            <person name="Kublanov I.V."/>
            <person name="Toshchakov S.V."/>
            <person name="Bonch-Osmolovskaya E.A."/>
        </authorList>
    </citation>
    <scope>NUCLEOTIDE SEQUENCE [LARGE SCALE GENOMIC DNA]</scope>
    <source>
        <strain evidence="1 2">SL50</strain>
    </source>
</reference>
<proteinExistence type="predicted"/>
<dbReference type="EMBL" id="VFJB01000005">
    <property type="protein sequence ID" value="KAA0258107.1"/>
    <property type="molecule type" value="Genomic_DNA"/>
</dbReference>
<dbReference type="Proteomes" id="UP000322876">
    <property type="component" value="Unassembled WGS sequence"/>
</dbReference>
<dbReference type="AlphaFoldDB" id="A0A5A8F7I9"/>
<evidence type="ECO:0000313" key="2">
    <source>
        <dbReference type="Proteomes" id="UP000322876"/>
    </source>
</evidence>
<name>A0A5A8F7I9_9BACT</name>
<organism evidence="1 2">
    <name type="scientific">Deferribacter autotrophicus</name>
    <dbReference type="NCBI Taxonomy" id="500465"/>
    <lineage>
        <taxon>Bacteria</taxon>
        <taxon>Pseudomonadati</taxon>
        <taxon>Deferribacterota</taxon>
        <taxon>Deferribacteres</taxon>
        <taxon>Deferribacterales</taxon>
        <taxon>Deferribacteraceae</taxon>
        <taxon>Deferribacter</taxon>
    </lineage>
</organism>